<comment type="caution">
    <text evidence="2">The sequence shown here is derived from an EMBL/GenBank/DDBJ whole genome shotgun (WGS) entry which is preliminary data.</text>
</comment>
<accession>A0A9N9FFN5</accession>
<protein>
    <submittedName>
        <fullName evidence="2">9621_t:CDS:1</fullName>
    </submittedName>
</protein>
<reference evidence="2" key="1">
    <citation type="submission" date="2021-06" db="EMBL/GenBank/DDBJ databases">
        <authorList>
            <person name="Kallberg Y."/>
            <person name="Tangrot J."/>
            <person name="Rosling A."/>
        </authorList>
    </citation>
    <scope>NUCLEOTIDE SEQUENCE</scope>
    <source>
        <strain evidence="2">FL130A</strain>
    </source>
</reference>
<evidence type="ECO:0000313" key="3">
    <source>
        <dbReference type="Proteomes" id="UP000789508"/>
    </source>
</evidence>
<dbReference type="AlphaFoldDB" id="A0A9N9FFN5"/>
<evidence type="ECO:0000313" key="2">
    <source>
        <dbReference type="EMBL" id="CAG8530342.1"/>
    </source>
</evidence>
<dbReference type="EMBL" id="CAJVPS010001235">
    <property type="protein sequence ID" value="CAG8530342.1"/>
    <property type="molecule type" value="Genomic_DNA"/>
</dbReference>
<proteinExistence type="predicted"/>
<sequence>MANSDYIPEQVELRFNTINLDTSLRVDKGTDTPASDNTDDASAQMCRLTPNSNKSNINIDPYSDEYQPIHTGPKSLDDTKTEKFVVRKDKELGKEASTYHFF</sequence>
<evidence type="ECO:0000256" key="1">
    <source>
        <dbReference type="SAM" id="MobiDB-lite"/>
    </source>
</evidence>
<dbReference type="Proteomes" id="UP000789508">
    <property type="component" value="Unassembled WGS sequence"/>
</dbReference>
<feature type="compositionally biased region" description="Polar residues" evidence="1">
    <location>
        <begin position="49"/>
        <end position="58"/>
    </location>
</feature>
<keyword evidence="3" id="KW-1185">Reference proteome</keyword>
<organism evidence="2 3">
    <name type="scientific">Ambispora leptoticha</name>
    <dbReference type="NCBI Taxonomy" id="144679"/>
    <lineage>
        <taxon>Eukaryota</taxon>
        <taxon>Fungi</taxon>
        <taxon>Fungi incertae sedis</taxon>
        <taxon>Mucoromycota</taxon>
        <taxon>Glomeromycotina</taxon>
        <taxon>Glomeromycetes</taxon>
        <taxon>Archaeosporales</taxon>
        <taxon>Ambisporaceae</taxon>
        <taxon>Ambispora</taxon>
    </lineage>
</organism>
<feature type="region of interest" description="Disordered" evidence="1">
    <location>
        <begin position="26"/>
        <end position="59"/>
    </location>
</feature>
<gene>
    <name evidence="2" type="ORF">ALEPTO_LOCUS4905</name>
</gene>
<name>A0A9N9FFN5_9GLOM</name>